<dbReference type="EMBL" id="DS237053">
    <property type="protein sequence ID" value="EDP39412.1"/>
    <property type="molecule type" value="Genomic_DNA"/>
</dbReference>
<evidence type="ECO:0000313" key="1">
    <source>
        <dbReference type="EMBL" id="EDP39412.1"/>
    </source>
</evidence>
<dbReference type="AlphaFoldDB" id="A8NF91"/>
<name>A8NF91_BRUMA</name>
<sequence length="23" mass="2658">MTMMMMITAMIDSNDYYGNSEHA</sequence>
<organism evidence="1">
    <name type="scientific">Brugia malayi</name>
    <name type="common">Filarial nematode worm</name>
    <dbReference type="NCBI Taxonomy" id="6279"/>
    <lineage>
        <taxon>Eukaryota</taxon>
        <taxon>Metazoa</taxon>
        <taxon>Ecdysozoa</taxon>
        <taxon>Nematoda</taxon>
        <taxon>Chromadorea</taxon>
        <taxon>Rhabditida</taxon>
        <taxon>Spirurina</taxon>
        <taxon>Spiruromorpha</taxon>
        <taxon>Filarioidea</taxon>
        <taxon>Onchocercidae</taxon>
        <taxon>Brugia</taxon>
    </lineage>
</organism>
<protein>
    <submittedName>
        <fullName evidence="1">Uncharacterized protein</fullName>
    </submittedName>
</protein>
<reference evidence="1" key="1">
    <citation type="journal article" date="2007" name="Science">
        <title>Draft genome of the filarial nematode parasite Brugia malayi.</title>
        <authorList>
            <person name="Ghedin E."/>
            <person name="Wang S."/>
            <person name="Spiro D."/>
            <person name="Caler E."/>
            <person name="Zhao Q."/>
            <person name="Crabtree J."/>
            <person name="Allen J.E."/>
            <person name="Delcher A.L."/>
            <person name="Guiliano D.B."/>
            <person name="Miranda-Saavedra D."/>
            <person name="Angiuoli S.V."/>
            <person name="Creasy T."/>
            <person name="Amedeo P."/>
            <person name="Haas B."/>
            <person name="El-Sayed N.M."/>
            <person name="Wortman J.R."/>
            <person name="Feldblyum T."/>
            <person name="Tallon L."/>
            <person name="Schatz M."/>
            <person name="Shumway M."/>
            <person name="Koo H."/>
            <person name="Salzberg S.L."/>
            <person name="Schobel S."/>
            <person name="Pertea M."/>
            <person name="Pop M."/>
            <person name="White O."/>
            <person name="Barton G.J."/>
            <person name="Carlow C.K."/>
            <person name="Crawford M.J."/>
            <person name="Daub J."/>
            <person name="Dimmic M.W."/>
            <person name="Estes C.F."/>
            <person name="Foster J.M."/>
            <person name="Ganatra M."/>
            <person name="Gregory W.F."/>
            <person name="Johnson N.M."/>
            <person name="Jin J."/>
            <person name="Komuniecki R."/>
            <person name="Korf I."/>
            <person name="Kumar S."/>
            <person name="Laney S."/>
            <person name="Li B.W."/>
            <person name="Li W."/>
            <person name="Lindblom T.H."/>
            <person name="Lustigman S."/>
            <person name="Ma D."/>
            <person name="Maina C.V."/>
            <person name="Martin D.M."/>
            <person name="McCarter J.P."/>
            <person name="McReynolds L."/>
            <person name="Mitreva M."/>
            <person name="Nutman T.B."/>
            <person name="Parkinson J."/>
            <person name="Peregrin-Alvarez J.M."/>
            <person name="Poole C."/>
            <person name="Ren Q."/>
            <person name="Saunders L."/>
            <person name="Sluder A.E."/>
            <person name="Smith K."/>
            <person name="Stanke M."/>
            <person name="Unnasch T.R."/>
            <person name="Ware J."/>
            <person name="Wei A.D."/>
            <person name="Weil G."/>
            <person name="Williams D.J."/>
            <person name="Zhang Y."/>
            <person name="Williams S.A."/>
            <person name="Fraser-Liggett C."/>
            <person name="Slatko B."/>
            <person name="Blaxter M.L."/>
            <person name="Scott A.L."/>
        </authorList>
    </citation>
    <scope>NUCLEOTIDE SEQUENCE [LARGE SCALE GENOMIC DNA]</scope>
</reference>
<proteinExistence type="predicted"/>
<accession>A8NF91</accession>
<gene>
    <name evidence="1" type="ORF">Bm1_01345</name>
</gene>